<sequence>MKEYCKLENKFWNATKKSTRRLPGEVGVSQFVVHRTLKEQGHIHTMFKKCKIWSQLVIYCKWLLPQCRERPNFLKCILFTDDAGSLAMLFSTATTLTIGPIKIHMLVKSTISRNGFRKMCIYRLDETVSLWKETVSRKYRRASTRSESGSRYSLWNCNDFLPINKHLANASKPVSLVKDNIFNISSKKVIASKLLLFLF</sequence>
<accession>A0AA38IAL6</accession>
<comment type="caution">
    <text evidence="1">The sequence shown here is derived from an EMBL/GenBank/DDBJ whole genome shotgun (WGS) entry which is preliminary data.</text>
</comment>
<name>A0AA38IAL6_9CUCU</name>
<reference evidence="1" key="1">
    <citation type="journal article" date="2023" name="G3 (Bethesda)">
        <title>Whole genome assemblies of Zophobas morio and Tenebrio molitor.</title>
        <authorList>
            <person name="Kaur S."/>
            <person name="Stinson S.A."/>
            <person name="diCenzo G.C."/>
        </authorList>
    </citation>
    <scope>NUCLEOTIDE SEQUENCE</scope>
    <source>
        <strain evidence="1">QUZm001</strain>
    </source>
</reference>
<keyword evidence="2" id="KW-1185">Reference proteome</keyword>
<gene>
    <name evidence="1" type="ORF">Zmor_017920</name>
</gene>
<evidence type="ECO:0000313" key="2">
    <source>
        <dbReference type="Proteomes" id="UP001168821"/>
    </source>
</evidence>
<organism evidence="1 2">
    <name type="scientific">Zophobas morio</name>
    <dbReference type="NCBI Taxonomy" id="2755281"/>
    <lineage>
        <taxon>Eukaryota</taxon>
        <taxon>Metazoa</taxon>
        <taxon>Ecdysozoa</taxon>
        <taxon>Arthropoda</taxon>
        <taxon>Hexapoda</taxon>
        <taxon>Insecta</taxon>
        <taxon>Pterygota</taxon>
        <taxon>Neoptera</taxon>
        <taxon>Endopterygota</taxon>
        <taxon>Coleoptera</taxon>
        <taxon>Polyphaga</taxon>
        <taxon>Cucujiformia</taxon>
        <taxon>Tenebrionidae</taxon>
        <taxon>Zophobas</taxon>
    </lineage>
</organism>
<dbReference type="Proteomes" id="UP001168821">
    <property type="component" value="Unassembled WGS sequence"/>
</dbReference>
<proteinExistence type="predicted"/>
<dbReference type="AlphaFoldDB" id="A0AA38IAL6"/>
<evidence type="ECO:0000313" key="1">
    <source>
        <dbReference type="EMBL" id="KAJ3651916.1"/>
    </source>
</evidence>
<dbReference type="EMBL" id="JALNTZ010000005">
    <property type="protein sequence ID" value="KAJ3651916.1"/>
    <property type="molecule type" value="Genomic_DNA"/>
</dbReference>
<protein>
    <submittedName>
        <fullName evidence="1">Uncharacterized protein</fullName>
    </submittedName>
</protein>